<dbReference type="PANTHER" id="PTHR37984:SF5">
    <property type="entry name" value="PROTEIN NYNRIN-LIKE"/>
    <property type="match status" value="1"/>
</dbReference>
<dbReference type="InterPro" id="IPR050951">
    <property type="entry name" value="Retrovirus_Pol_polyprotein"/>
</dbReference>
<dbReference type="OrthoDB" id="116078at2759"/>
<keyword evidence="2" id="KW-0548">Nucleotidyltransferase</keyword>
<dbReference type="GO" id="GO:0003964">
    <property type="term" value="F:RNA-directed DNA polymerase activity"/>
    <property type="evidence" value="ECO:0007669"/>
    <property type="project" value="UniProtKB-KW"/>
</dbReference>
<evidence type="ECO:0000313" key="9">
    <source>
        <dbReference type="Proteomes" id="UP000507470"/>
    </source>
</evidence>
<evidence type="ECO:0000256" key="1">
    <source>
        <dbReference type="ARBA" id="ARBA00022679"/>
    </source>
</evidence>
<dbReference type="GO" id="GO:0016787">
    <property type="term" value="F:hydrolase activity"/>
    <property type="evidence" value="ECO:0007669"/>
    <property type="project" value="UniProtKB-KW"/>
</dbReference>
<keyword evidence="5" id="KW-0378">Hydrolase</keyword>
<protein>
    <recommendedName>
        <fullName evidence="7">Reverse transcriptase RNase H-like domain-containing protein</fullName>
    </recommendedName>
</protein>
<evidence type="ECO:0000256" key="5">
    <source>
        <dbReference type="ARBA" id="ARBA00022801"/>
    </source>
</evidence>
<dbReference type="AlphaFoldDB" id="A0A6J8CSY0"/>
<dbReference type="FunFam" id="3.10.20.370:FF:000001">
    <property type="entry name" value="Retrovirus-related Pol polyprotein from transposon 17.6-like protein"/>
    <property type="match status" value="1"/>
</dbReference>
<dbReference type="Pfam" id="PF17917">
    <property type="entry name" value="RT_RNaseH"/>
    <property type="match status" value="1"/>
</dbReference>
<evidence type="ECO:0000256" key="6">
    <source>
        <dbReference type="ARBA" id="ARBA00022918"/>
    </source>
</evidence>
<dbReference type="PANTHER" id="PTHR37984">
    <property type="entry name" value="PROTEIN CBG26694"/>
    <property type="match status" value="1"/>
</dbReference>
<keyword evidence="3" id="KW-0540">Nuclease</keyword>
<evidence type="ECO:0000313" key="8">
    <source>
        <dbReference type="EMBL" id="CAC5398529.1"/>
    </source>
</evidence>
<dbReference type="SUPFAM" id="SSF56672">
    <property type="entry name" value="DNA/RNA polymerases"/>
    <property type="match status" value="1"/>
</dbReference>
<name>A0A6J8CSY0_MYTCO</name>
<sequence>MAADHTLIPGYSEVILEAYVEKTDLDSWFALQEFLIEPSPDFMEKSCLIISTCLVDLASHVTGTIRFMNPFMNENEDDIGLTHLIEHSIDTGTAKPIKQPPRRVPLAFADKEREIVQQMERQAPIVASPADQCGYILDTDACYTGIGAVLSQVQEGQEKVIAYGSRTLNKAERNYCVTDKELLALRYFIEYYRQYLLGRKFSVRVDHQPLVWLFSLKEPKGRIARWIEILSAYDFSNIHRPGKKHGWFIPLPPRTEFMP</sequence>
<keyword evidence="4" id="KW-0255">Endonuclease</keyword>
<reference evidence="8 9" key="1">
    <citation type="submission" date="2020-06" db="EMBL/GenBank/DDBJ databases">
        <authorList>
            <person name="Li R."/>
            <person name="Bekaert M."/>
        </authorList>
    </citation>
    <scope>NUCLEOTIDE SEQUENCE [LARGE SCALE GENOMIC DNA]</scope>
    <source>
        <strain evidence="9">wild</strain>
    </source>
</reference>
<evidence type="ECO:0000256" key="3">
    <source>
        <dbReference type="ARBA" id="ARBA00022722"/>
    </source>
</evidence>
<proteinExistence type="predicted"/>
<evidence type="ECO:0000256" key="2">
    <source>
        <dbReference type="ARBA" id="ARBA00022695"/>
    </source>
</evidence>
<evidence type="ECO:0000259" key="7">
    <source>
        <dbReference type="Pfam" id="PF17917"/>
    </source>
</evidence>
<dbReference type="CDD" id="cd09274">
    <property type="entry name" value="RNase_HI_RT_Ty3"/>
    <property type="match status" value="1"/>
</dbReference>
<dbReference type="EMBL" id="CACVKT020005919">
    <property type="protein sequence ID" value="CAC5398529.1"/>
    <property type="molecule type" value="Genomic_DNA"/>
</dbReference>
<feature type="domain" description="Reverse transcriptase RNase H-like" evidence="7">
    <location>
        <begin position="135"/>
        <end position="233"/>
    </location>
</feature>
<dbReference type="InterPro" id="IPR041373">
    <property type="entry name" value="RT_RNaseH"/>
</dbReference>
<organism evidence="8 9">
    <name type="scientific">Mytilus coruscus</name>
    <name type="common">Sea mussel</name>
    <dbReference type="NCBI Taxonomy" id="42192"/>
    <lineage>
        <taxon>Eukaryota</taxon>
        <taxon>Metazoa</taxon>
        <taxon>Spiralia</taxon>
        <taxon>Lophotrochozoa</taxon>
        <taxon>Mollusca</taxon>
        <taxon>Bivalvia</taxon>
        <taxon>Autobranchia</taxon>
        <taxon>Pteriomorphia</taxon>
        <taxon>Mytilida</taxon>
        <taxon>Mytiloidea</taxon>
        <taxon>Mytilidae</taxon>
        <taxon>Mytilinae</taxon>
        <taxon>Mytilus</taxon>
    </lineage>
</organism>
<dbReference type="GO" id="GO:0004519">
    <property type="term" value="F:endonuclease activity"/>
    <property type="evidence" value="ECO:0007669"/>
    <property type="project" value="UniProtKB-KW"/>
</dbReference>
<dbReference type="Gene3D" id="3.10.20.370">
    <property type="match status" value="1"/>
</dbReference>
<evidence type="ECO:0000256" key="4">
    <source>
        <dbReference type="ARBA" id="ARBA00022759"/>
    </source>
</evidence>
<dbReference type="InterPro" id="IPR043502">
    <property type="entry name" value="DNA/RNA_pol_sf"/>
</dbReference>
<keyword evidence="9" id="KW-1185">Reference proteome</keyword>
<dbReference type="Proteomes" id="UP000507470">
    <property type="component" value="Unassembled WGS sequence"/>
</dbReference>
<keyword evidence="6" id="KW-0695">RNA-directed DNA polymerase</keyword>
<keyword evidence="1" id="KW-0808">Transferase</keyword>
<gene>
    <name evidence="8" type="ORF">MCOR_32897</name>
</gene>
<accession>A0A6J8CSY0</accession>